<name>A0ABD0Q2Q8_CIRMR</name>
<dbReference type="Proteomes" id="UP001529510">
    <property type="component" value="Unassembled WGS sequence"/>
</dbReference>
<proteinExistence type="predicted"/>
<evidence type="ECO:0000313" key="3">
    <source>
        <dbReference type="EMBL" id="KAL0180488.1"/>
    </source>
</evidence>
<feature type="non-terminal residue" evidence="2">
    <location>
        <position position="1"/>
    </location>
</feature>
<accession>A0ABD0Q2Q8</accession>
<gene>
    <name evidence="1" type="ORF">M9458_022892</name>
    <name evidence="2" type="ORF">M9458_022893</name>
    <name evidence="3" type="ORF">M9458_022894</name>
    <name evidence="4" type="ORF">M9458_022895</name>
</gene>
<evidence type="ECO:0000313" key="5">
    <source>
        <dbReference type="Proteomes" id="UP001529510"/>
    </source>
</evidence>
<comment type="caution">
    <text evidence="2">The sequence shown here is derived from an EMBL/GenBank/DDBJ whole genome shotgun (WGS) entry which is preliminary data.</text>
</comment>
<protein>
    <submittedName>
        <fullName evidence="2">Uncharacterized protein</fullName>
    </submittedName>
</protein>
<evidence type="ECO:0000313" key="2">
    <source>
        <dbReference type="EMBL" id="KAL0180487.1"/>
    </source>
</evidence>
<evidence type="ECO:0000313" key="4">
    <source>
        <dbReference type="EMBL" id="KAL0180489.1"/>
    </source>
</evidence>
<dbReference type="EMBL" id="JAMKFB020000011">
    <property type="protein sequence ID" value="KAL0180486.1"/>
    <property type="molecule type" value="Genomic_DNA"/>
</dbReference>
<reference evidence="2 5" key="1">
    <citation type="submission" date="2024-05" db="EMBL/GenBank/DDBJ databases">
        <title>Genome sequencing and assembly of Indian major carp, Cirrhinus mrigala (Hamilton, 1822).</title>
        <authorList>
            <person name="Mohindra V."/>
            <person name="Chowdhury L.M."/>
            <person name="Lal K."/>
            <person name="Jena J.K."/>
        </authorList>
    </citation>
    <scope>NUCLEOTIDE SEQUENCE [LARGE SCALE GENOMIC DNA]</scope>
    <source>
        <strain evidence="2">CM1030</strain>
        <tissue evidence="2">Blood</tissue>
    </source>
</reference>
<dbReference type="EMBL" id="JAMKFB020000011">
    <property type="protein sequence ID" value="KAL0180489.1"/>
    <property type="molecule type" value="Genomic_DNA"/>
</dbReference>
<dbReference type="EMBL" id="JAMKFB020000011">
    <property type="protein sequence ID" value="KAL0180488.1"/>
    <property type="molecule type" value="Genomic_DNA"/>
</dbReference>
<organism evidence="2 5">
    <name type="scientific">Cirrhinus mrigala</name>
    <name type="common">Mrigala</name>
    <dbReference type="NCBI Taxonomy" id="683832"/>
    <lineage>
        <taxon>Eukaryota</taxon>
        <taxon>Metazoa</taxon>
        <taxon>Chordata</taxon>
        <taxon>Craniata</taxon>
        <taxon>Vertebrata</taxon>
        <taxon>Euteleostomi</taxon>
        <taxon>Actinopterygii</taxon>
        <taxon>Neopterygii</taxon>
        <taxon>Teleostei</taxon>
        <taxon>Ostariophysi</taxon>
        <taxon>Cypriniformes</taxon>
        <taxon>Cyprinidae</taxon>
        <taxon>Labeoninae</taxon>
        <taxon>Labeonini</taxon>
        <taxon>Cirrhinus</taxon>
    </lineage>
</organism>
<keyword evidence="5" id="KW-1185">Reference proteome</keyword>
<evidence type="ECO:0000313" key="1">
    <source>
        <dbReference type="EMBL" id="KAL0180486.1"/>
    </source>
</evidence>
<dbReference type="EMBL" id="JAMKFB020000011">
    <property type="protein sequence ID" value="KAL0180487.1"/>
    <property type="molecule type" value="Genomic_DNA"/>
</dbReference>
<feature type="non-terminal residue" evidence="2">
    <location>
        <position position="82"/>
    </location>
</feature>
<dbReference type="AlphaFoldDB" id="A0ABD0Q2Q8"/>
<sequence length="82" mass="9023">ESSSVNISCETPADVIVKQCYYSVNREKKNIKVSPSCELKLTAVKSPVSLDIYCYYTIHERGIDRPSSDSPPATVTVLGEIV</sequence>